<evidence type="ECO:0000256" key="10">
    <source>
        <dbReference type="ARBA" id="ARBA00023033"/>
    </source>
</evidence>
<comment type="similarity">
    <text evidence="3">Belongs to the cytochrome P450 family.</text>
</comment>
<dbReference type="PANTHER" id="PTHR47944:SF5">
    <property type="entry name" value="CYTOCHROME P450 71A1-LIKE"/>
    <property type="match status" value="1"/>
</dbReference>
<evidence type="ECO:0000313" key="14">
    <source>
        <dbReference type="Proteomes" id="UP001642360"/>
    </source>
</evidence>
<keyword evidence="7" id="KW-0406">Ion transport</keyword>
<evidence type="ECO:0000256" key="11">
    <source>
        <dbReference type="SAM" id="SignalP"/>
    </source>
</evidence>
<keyword evidence="6" id="KW-0479">Metal-binding</keyword>
<comment type="caution">
    <text evidence="13">The sequence shown here is derived from an EMBL/GenBank/DDBJ whole genome shotgun (WGS) entry which is preliminary data.</text>
</comment>
<evidence type="ECO:0000256" key="9">
    <source>
        <dbReference type="ARBA" id="ARBA00023004"/>
    </source>
</evidence>
<protein>
    <recommendedName>
        <fullName evidence="12">ATPase F1/V1/A1 complex alpha/beta subunit N-terminal domain-containing protein</fullName>
    </recommendedName>
</protein>
<evidence type="ECO:0000313" key="13">
    <source>
        <dbReference type="EMBL" id="CAK9163856.1"/>
    </source>
</evidence>
<comment type="cofactor">
    <cofactor evidence="1">
        <name>heme</name>
        <dbReference type="ChEBI" id="CHEBI:30413"/>
    </cofactor>
</comment>
<keyword evidence="14" id="KW-1185">Reference proteome</keyword>
<keyword evidence="5" id="KW-0349">Heme</keyword>
<dbReference type="InterPro" id="IPR036396">
    <property type="entry name" value="Cyt_P450_sf"/>
</dbReference>
<keyword evidence="4" id="KW-0813">Transport</keyword>
<dbReference type="PRINTS" id="PR00463">
    <property type="entry name" value="EP450I"/>
</dbReference>
<dbReference type="AlphaFoldDB" id="A0ABC8T6W2"/>
<evidence type="ECO:0000259" key="12">
    <source>
        <dbReference type="Pfam" id="PF02874"/>
    </source>
</evidence>
<dbReference type="GO" id="GO:0004497">
    <property type="term" value="F:monooxygenase activity"/>
    <property type="evidence" value="ECO:0007669"/>
    <property type="project" value="UniProtKB-KW"/>
</dbReference>
<dbReference type="Pfam" id="PF00067">
    <property type="entry name" value="p450"/>
    <property type="match status" value="1"/>
</dbReference>
<keyword evidence="8" id="KW-0560">Oxidoreductase</keyword>
<evidence type="ECO:0000256" key="6">
    <source>
        <dbReference type="ARBA" id="ARBA00022723"/>
    </source>
</evidence>
<evidence type="ECO:0000256" key="4">
    <source>
        <dbReference type="ARBA" id="ARBA00022448"/>
    </source>
</evidence>
<dbReference type="InterPro" id="IPR004100">
    <property type="entry name" value="ATPase_F1/V1/A1_a/bsu_N"/>
</dbReference>
<dbReference type="InterPro" id="IPR002401">
    <property type="entry name" value="Cyt_P450_E_grp-I"/>
</dbReference>
<keyword evidence="7" id="KW-0375">Hydrogen ion transport</keyword>
<gene>
    <name evidence="13" type="ORF">ILEXP_LOCUS32930</name>
</gene>
<evidence type="ECO:0000256" key="2">
    <source>
        <dbReference type="ARBA" id="ARBA00008936"/>
    </source>
</evidence>
<proteinExistence type="inferred from homology"/>
<dbReference type="EMBL" id="CAUOFW020004112">
    <property type="protein sequence ID" value="CAK9163856.1"/>
    <property type="molecule type" value="Genomic_DNA"/>
</dbReference>
<sequence length="394" mass="45223">MESSLVVLALAWLAALAFISKKIRERNPPKRIPPGPKPWPVVGNLHQLGTLPHITLHFFAKKYGEIMQVKYGSRTVVVASSPKMAEEFLKTYDSLFASRPPLASGKYTGYDFQDMTWAPYGPHWRKARRIYLSELFNPNRLDSFEYIRVEERLTFFASLYAQTGNPIILKNYIRRYTLSSISRVVLGDKYFSDHKTEDSLISISEFHGMIDEWMVLNGVLNIGDWIPWLRFFDVQGYVKRMKVLTKKFDKFHNYVLADHKAKKDLAANNFVPKDMVDVLLQMTEEDTDPEVKLTVEAVKALVHFRHWGKGREENKRLVLEVAQHIGENMVRTIAMVGIEGLVRVARKQRLSERAKDSDAVTNLSRVKKGLIDLNLSWCMAYLSASAEHSQIGSD</sequence>
<keyword evidence="10" id="KW-0503">Monooxygenase</keyword>
<dbReference type="Gene3D" id="1.10.630.10">
    <property type="entry name" value="Cytochrome P450"/>
    <property type="match status" value="1"/>
</dbReference>
<accession>A0ABC8T6W2</accession>
<evidence type="ECO:0000256" key="5">
    <source>
        <dbReference type="ARBA" id="ARBA00022617"/>
    </source>
</evidence>
<dbReference type="PANTHER" id="PTHR47944">
    <property type="entry name" value="CYTOCHROME P450 98A9"/>
    <property type="match status" value="1"/>
</dbReference>
<feature type="domain" description="ATPase F1/V1/A1 complex alpha/beta subunit N-terminal" evidence="12">
    <location>
        <begin position="312"/>
        <end position="343"/>
    </location>
</feature>
<organism evidence="13 14">
    <name type="scientific">Ilex paraguariensis</name>
    <name type="common">yerba mate</name>
    <dbReference type="NCBI Taxonomy" id="185542"/>
    <lineage>
        <taxon>Eukaryota</taxon>
        <taxon>Viridiplantae</taxon>
        <taxon>Streptophyta</taxon>
        <taxon>Embryophyta</taxon>
        <taxon>Tracheophyta</taxon>
        <taxon>Spermatophyta</taxon>
        <taxon>Magnoliopsida</taxon>
        <taxon>eudicotyledons</taxon>
        <taxon>Gunneridae</taxon>
        <taxon>Pentapetalae</taxon>
        <taxon>asterids</taxon>
        <taxon>campanulids</taxon>
        <taxon>Aquifoliales</taxon>
        <taxon>Aquifoliaceae</taxon>
        <taxon>Ilex</taxon>
    </lineage>
</organism>
<evidence type="ECO:0000256" key="1">
    <source>
        <dbReference type="ARBA" id="ARBA00001971"/>
    </source>
</evidence>
<dbReference type="Pfam" id="PF02874">
    <property type="entry name" value="ATP-synt_ab_N"/>
    <property type="match status" value="1"/>
</dbReference>
<keyword evidence="11" id="KW-0732">Signal</keyword>
<dbReference type="InterPro" id="IPR036121">
    <property type="entry name" value="ATPase_F1/V1/A1_a/bsu_N_sf"/>
</dbReference>
<evidence type="ECO:0000256" key="3">
    <source>
        <dbReference type="ARBA" id="ARBA00010617"/>
    </source>
</evidence>
<evidence type="ECO:0000256" key="7">
    <source>
        <dbReference type="ARBA" id="ARBA00022781"/>
    </source>
</evidence>
<dbReference type="SUPFAM" id="SSF50615">
    <property type="entry name" value="N-terminal domain of alpha and beta subunits of F1 ATP synthase"/>
    <property type="match status" value="1"/>
</dbReference>
<dbReference type="InterPro" id="IPR001128">
    <property type="entry name" value="Cyt_P450"/>
</dbReference>
<dbReference type="GO" id="GO:0046872">
    <property type="term" value="F:metal ion binding"/>
    <property type="evidence" value="ECO:0007669"/>
    <property type="project" value="UniProtKB-KW"/>
</dbReference>
<dbReference type="SUPFAM" id="SSF48264">
    <property type="entry name" value="Cytochrome P450"/>
    <property type="match status" value="1"/>
</dbReference>
<name>A0ABC8T6W2_9AQUA</name>
<reference evidence="13 14" key="1">
    <citation type="submission" date="2024-02" db="EMBL/GenBank/DDBJ databases">
        <authorList>
            <person name="Vignale AGUSTIN F."/>
            <person name="Sosa J E."/>
            <person name="Modenutti C."/>
        </authorList>
    </citation>
    <scope>NUCLEOTIDE SEQUENCE [LARGE SCALE GENOMIC DNA]</scope>
</reference>
<keyword evidence="9" id="KW-0408">Iron</keyword>
<evidence type="ECO:0000256" key="8">
    <source>
        <dbReference type="ARBA" id="ARBA00023002"/>
    </source>
</evidence>
<dbReference type="GO" id="GO:1902600">
    <property type="term" value="P:proton transmembrane transport"/>
    <property type="evidence" value="ECO:0007669"/>
    <property type="project" value="UniProtKB-KW"/>
</dbReference>
<feature type="signal peptide" evidence="11">
    <location>
        <begin position="1"/>
        <end position="17"/>
    </location>
</feature>
<dbReference type="Proteomes" id="UP001642360">
    <property type="component" value="Unassembled WGS sequence"/>
</dbReference>
<feature type="chain" id="PRO_5044864357" description="ATPase F1/V1/A1 complex alpha/beta subunit N-terminal domain-containing protein" evidence="11">
    <location>
        <begin position="18"/>
        <end position="394"/>
    </location>
</feature>
<comment type="similarity">
    <text evidence="2">Belongs to the ATPase alpha/beta chains family.</text>
</comment>